<dbReference type="EMBL" id="CP127295">
    <property type="protein sequence ID" value="WIY00912.1"/>
    <property type="molecule type" value="Genomic_DNA"/>
</dbReference>
<dbReference type="Gene3D" id="1.10.3810.10">
    <property type="entry name" value="Biosynthetic peptidoglycan transglycosylase-like"/>
    <property type="match status" value="1"/>
</dbReference>
<proteinExistence type="predicted"/>
<dbReference type="KEGG" id="amog:QRX60_43845"/>
<keyword evidence="1" id="KW-0808">Transferase</keyword>
<protein>
    <submittedName>
        <fullName evidence="4">Biosynthetic peptidoglycan transglycosylase</fullName>
    </submittedName>
</protein>
<dbReference type="InterPro" id="IPR050396">
    <property type="entry name" value="Glycosyltr_51/Transpeptidase"/>
</dbReference>
<dbReference type="InterPro" id="IPR001264">
    <property type="entry name" value="Glyco_trans_51"/>
</dbReference>
<dbReference type="GO" id="GO:0008955">
    <property type="term" value="F:peptidoglycan glycosyltransferase activity"/>
    <property type="evidence" value="ECO:0007669"/>
    <property type="project" value="TreeGrafter"/>
</dbReference>
<dbReference type="GO" id="GO:0030288">
    <property type="term" value="C:outer membrane-bounded periplasmic space"/>
    <property type="evidence" value="ECO:0007669"/>
    <property type="project" value="TreeGrafter"/>
</dbReference>
<reference evidence="4 5" key="1">
    <citation type="submission" date="2023-06" db="EMBL/GenBank/DDBJ databases">
        <authorList>
            <person name="Oyuntsetseg B."/>
            <person name="Kim S.B."/>
        </authorList>
    </citation>
    <scope>NUCLEOTIDE SEQUENCE [LARGE SCALE GENOMIC DNA]</scope>
    <source>
        <strain evidence="4 5">4-36</strain>
    </source>
</reference>
<dbReference type="Pfam" id="PF00912">
    <property type="entry name" value="Transgly"/>
    <property type="match status" value="1"/>
</dbReference>
<evidence type="ECO:0000256" key="1">
    <source>
        <dbReference type="ARBA" id="ARBA00022679"/>
    </source>
</evidence>
<organism evidence="4 5">
    <name type="scientific">Amycolatopsis mongoliensis</name>
    <dbReference type="NCBI Taxonomy" id="715475"/>
    <lineage>
        <taxon>Bacteria</taxon>
        <taxon>Bacillati</taxon>
        <taxon>Actinomycetota</taxon>
        <taxon>Actinomycetes</taxon>
        <taxon>Pseudonocardiales</taxon>
        <taxon>Pseudonocardiaceae</taxon>
        <taxon>Amycolatopsis</taxon>
    </lineage>
</organism>
<dbReference type="PANTHER" id="PTHR32282">
    <property type="entry name" value="BINDING PROTEIN TRANSPEPTIDASE, PUTATIVE-RELATED"/>
    <property type="match status" value="1"/>
</dbReference>
<name>A0A9Y2JPA2_9PSEU</name>
<dbReference type="PANTHER" id="PTHR32282:SF33">
    <property type="entry name" value="PEPTIDOGLYCAN GLYCOSYLTRANSFERASE"/>
    <property type="match status" value="1"/>
</dbReference>
<gene>
    <name evidence="4" type="ORF">QRX60_43845</name>
</gene>
<dbReference type="InterPro" id="IPR023346">
    <property type="entry name" value="Lysozyme-like_dom_sf"/>
</dbReference>
<evidence type="ECO:0000259" key="3">
    <source>
        <dbReference type="Pfam" id="PF00912"/>
    </source>
</evidence>
<evidence type="ECO:0000256" key="2">
    <source>
        <dbReference type="SAM" id="MobiDB-lite"/>
    </source>
</evidence>
<dbReference type="GO" id="GO:0009252">
    <property type="term" value="P:peptidoglycan biosynthetic process"/>
    <property type="evidence" value="ECO:0007669"/>
    <property type="project" value="TreeGrafter"/>
</dbReference>
<keyword evidence="5" id="KW-1185">Reference proteome</keyword>
<dbReference type="AlphaFoldDB" id="A0A9Y2JPA2"/>
<feature type="domain" description="Glycosyl transferase family 51" evidence="3">
    <location>
        <begin position="43"/>
        <end position="153"/>
    </location>
</feature>
<evidence type="ECO:0000313" key="5">
    <source>
        <dbReference type="Proteomes" id="UP001239397"/>
    </source>
</evidence>
<sequence length="180" mass="19274">MPAPPALGAGLLSHEVGDSVAAIEADLAAEKPPLTITVTDRDGHPIAVLYDQYRLPVTADGISPAMKAAITAIEDRRFYDEGAVDPRGVLRALVNNAVGGDGDPAAQQRDRENSVARKLREAKLAVRVDRTMTKDEILAGYLNVVQFGGTSTGSLLRPRPTSGGAPRSSRSRRRPRLPEW</sequence>
<feature type="region of interest" description="Disordered" evidence="2">
    <location>
        <begin position="152"/>
        <end position="180"/>
    </location>
</feature>
<evidence type="ECO:0000313" key="4">
    <source>
        <dbReference type="EMBL" id="WIY00912.1"/>
    </source>
</evidence>
<accession>A0A9Y2JPA2</accession>
<dbReference type="InterPro" id="IPR036950">
    <property type="entry name" value="PBP_transglycosylase"/>
</dbReference>
<dbReference type="SUPFAM" id="SSF53955">
    <property type="entry name" value="Lysozyme-like"/>
    <property type="match status" value="1"/>
</dbReference>
<feature type="compositionally biased region" description="Low complexity" evidence="2">
    <location>
        <begin position="157"/>
        <end position="168"/>
    </location>
</feature>
<dbReference type="Proteomes" id="UP001239397">
    <property type="component" value="Chromosome"/>
</dbReference>
<feature type="compositionally biased region" description="Basic residues" evidence="2">
    <location>
        <begin position="169"/>
        <end position="180"/>
    </location>
</feature>